<dbReference type="OrthoDB" id="9797997at2"/>
<dbReference type="GO" id="GO:0004803">
    <property type="term" value="F:transposase activity"/>
    <property type="evidence" value="ECO:0007669"/>
    <property type="project" value="InterPro"/>
</dbReference>
<accession>A0A2U2B8D8</accession>
<dbReference type="GO" id="GO:0003677">
    <property type="term" value="F:DNA binding"/>
    <property type="evidence" value="ECO:0007669"/>
    <property type="project" value="InterPro"/>
</dbReference>
<sequence>MSNYRQIYYHLVFRTRNSEKVLTQEKLPDLYNYIWGIIKEKKMQPVPNQWHGGVPSFTHRSSSVHSAGRFYKRHQNCYFLLDTRK</sequence>
<evidence type="ECO:0000313" key="1">
    <source>
        <dbReference type="EMBL" id="PWD99313.1"/>
    </source>
</evidence>
<name>A0A2U2B8D8_9BACT</name>
<dbReference type="SUPFAM" id="SSF143422">
    <property type="entry name" value="Transposase IS200-like"/>
    <property type="match status" value="1"/>
</dbReference>
<dbReference type="Proteomes" id="UP000244956">
    <property type="component" value="Unassembled WGS sequence"/>
</dbReference>
<proteinExistence type="predicted"/>
<dbReference type="AlphaFoldDB" id="A0A2U2B8D8"/>
<dbReference type="InterPro" id="IPR036515">
    <property type="entry name" value="Transposase_17_sf"/>
</dbReference>
<protein>
    <recommendedName>
        <fullName evidence="3">Transposase IS200-like domain-containing protein</fullName>
    </recommendedName>
</protein>
<comment type="caution">
    <text evidence="1">The sequence shown here is derived from an EMBL/GenBank/DDBJ whole genome shotgun (WGS) entry which is preliminary data.</text>
</comment>
<keyword evidence="2" id="KW-1185">Reference proteome</keyword>
<dbReference type="GO" id="GO:0006313">
    <property type="term" value="P:DNA transposition"/>
    <property type="evidence" value="ECO:0007669"/>
    <property type="project" value="InterPro"/>
</dbReference>
<evidence type="ECO:0000313" key="2">
    <source>
        <dbReference type="Proteomes" id="UP000244956"/>
    </source>
</evidence>
<reference evidence="1 2" key="1">
    <citation type="submission" date="2018-05" db="EMBL/GenBank/DDBJ databases">
        <title>Marinilabilia rubrum sp. nov., isolated from saltern sediment.</title>
        <authorList>
            <person name="Zhang R."/>
        </authorList>
    </citation>
    <scope>NUCLEOTIDE SEQUENCE [LARGE SCALE GENOMIC DNA]</scope>
    <source>
        <strain evidence="1 2">WTE16</strain>
    </source>
</reference>
<dbReference type="EMBL" id="QEWP01000008">
    <property type="protein sequence ID" value="PWD99313.1"/>
    <property type="molecule type" value="Genomic_DNA"/>
</dbReference>
<evidence type="ECO:0008006" key="3">
    <source>
        <dbReference type="Google" id="ProtNLM"/>
    </source>
</evidence>
<organism evidence="1 2">
    <name type="scientific">Marinilabilia rubra</name>
    <dbReference type="NCBI Taxonomy" id="2162893"/>
    <lineage>
        <taxon>Bacteria</taxon>
        <taxon>Pseudomonadati</taxon>
        <taxon>Bacteroidota</taxon>
        <taxon>Bacteroidia</taxon>
        <taxon>Marinilabiliales</taxon>
        <taxon>Marinilabiliaceae</taxon>
        <taxon>Marinilabilia</taxon>
    </lineage>
</organism>
<gene>
    <name evidence="1" type="ORF">DDZ16_12025</name>
</gene>